<feature type="region of interest" description="Disordered" evidence="7">
    <location>
        <begin position="270"/>
        <end position="339"/>
    </location>
</feature>
<dbReference type="PANTHER" id="PTHR21212:SF0">
    <property type="entry name" value="SEIPIN"/>
    <property type="match status" value="1"/>
</dbReference>
<comment type="caution">
    <text evidence="9">The sequence shown here is derived from an EMBL/GenBank/DDBJ whole genome shotgun (WGS) entry which is preliminary data.</text>
</comment>
<keyword evidence="6 8" id="KW-0472">Membrane</keyword>
<dbReference type="CDD" id="cd23995">
    <property type="entry name" value="Seipin_BSCL2_like"/>
    <property type="match status" value="1"/>
</dbReference>
<dbReference type="Pfam" id="PF06775">
    <property type="entry name" value="Seipin"/>
    <property type="match status" value="1"/>
</dbReference>
<organism evidence="9 10">
    <name type="scientific">Mycena chlorophos</name>
    <name type="common">Agaric fungus</name>
    <name type="synonym">Agaricus chlorophos</name>
    <dbReference type="NCBI Taxonomy" id="658473"/>
    <lineage>
        <taxon>Eukaryota</taxon>
        <taxon>Fungi</taxon>
        <taxon>Dikarya</taxon>
        <taxon>Basidiomycota</taxon>
        <taxon>Agaricomycotina</taxon>
        <taxon>Agaricomycetes</taxon>
        <taxon>Agaricomycetidae</taxon>
        <taxon>Agaricales</taxon>
        <taxon>Marasmiineae</taxon>
        <taxon>Mycenaceae</taxon>
        <taxon>Mycena</taxon>
    </lineage>
</organism>
<evidence type="ECO:0000256" key="7">
    <source>
        <dbReference type="SAM" id="MobiDB-lite"/>
    </source>
</evidence>
<evidence type="ECO:0000256" key="8">
    <source>
        <dbReference type="SAM" id="Phobius"/>
    </source>
</evidence>
<evidence type="ECO:0000256" key="1">
    <source>
        <dbReference type="ARBA" id="ARBA00004477"/>
    </source>
</evidence>
<keyword evidence="10" id="KW-1185">Reference proteome</keyword>
<proteinExistence type="predicted"/>
<feature type="transmembrane region" description="Helical" evidence="8">
    <location>
        <begin position="47"/>
        <end position="69"/>
    </location>
</feature>
<evidence type="ECO:0000256" key="6">
    <source>
        <dbReference type="ARBA" id="ARBA00023136"/>
    </source>
</evidence>
<evidence type="ECO:0000256" key="4">
    <source>
        <dbReference type="ARBA" id="ARBA00022989"/>
    </source>
</evidence>
<name>A0A8H6WDG6_MYCCL</name>
<dbReference type="InterPro" id="IPR009617">
    <property type="entry name" value="Seipin"/>
</dbReference>
<dbReference type="PANTHER" id="PTHR21212">
    <property type="entry name" value="BERNARDINELLI-SEIP CONGENITAL LIPODYSTROPHY 2 HOMOLOG BSCL2 PROTEIN"/>
    <property type="match status" value="1"/>
</dbReference>
<protein>
    <recommendedName>
        <fullName evidence="11">Adipose-regulatory protein</fullName>
    </recommendedName>
</protein>
<dbReference type="AlphaFoldDB" id="A0A8H6WDG6"/>
<dbReference type="GO" id="GO:0006629">
    <property type="term" value="P:lipid metabolic process"/>
    <property type="evidence" value="ECO:0007669"/>
    <property type="project" value="UniProtKB-KW"/>
</dbReference>
<dbReference type="EMBL" id="JACAZE010000007">
    <property type="protein sequence ID" value="KAF7310788.1"/>
    <property type="molecule type" value="Genomic_DNA"/>
</dbReference>
<evidence type="ECO:0008006" key="11">
    <source>
        <dbReference type="Google" id="ProtNLM"/>
    </source>
</evidence>
<feature type="transmembrane region" description="Helical" evidence="8">
    <location>
        <begin position="229"/>
        <end position="251"/>
    </location>
</feature>
<sequence>MYWLSASADGARPRRSMLVTPAFFAATAMSPSTRMLAWTLLRPILPLFVFLSLVPGILFFSASAGWIVWRNAAVSWRVPLYLQYGDGLPPYAQVVLPSLVAHQRYDISLELQVPNIDNNLVLGNFMAGLTLSTRSNKTLMSIRKPAIVVPPHTAFYSRAPSSISVHIPLLKSYASGVSTVVADVEVGRRDHWRSLGSEQGRELSVISASLSGVVVHHGIRGLVTRFPLLAGLVSAGIFMAISSIVVGLCIVPTMFRRPAQIEDLHLELEEAKEEPTTPTESSELSDTSSQEPILTRRSKDVKLEDIPPIPVPTADPSTVPALRRRRSKLVDPVSSDSDS</sequence>
<evidence type="ECO:0000313" key="9">
    <source>
        <dbReference type="EMBL" id="KAF7310788.1"/>
    </source>
</evidence>
<evidence type="ECO:0000313" key="10">
    <source>
        <dbReference type="Proteomes" id="UP000613580"/>
    </source>
</evidence>
<dbReference type="GO" id="GO:0005789">
    <property type="term" value="C:endoplasmic reticulum membrane"/>
    <property type="evidence" value="ECO:0007669"/>
    <property type="project" value="UniProtKB-SubCell"/>
</dbReference>
<evidence type="ECO:0000256" key="2">
    <source>
        <dbReference type="ARBA" id="ARBA00022692"/>
    </source>
</evidence>
<keyword evidence="5" id="KW-0443">Lipid metabolism</keyword>
<feature type="compositionally biased region" description="Low complexity" evidence="7">
    <location>
        <begin position="276"/>
        <end position="291"/>
    </location>
</feature>
<keyword evidence="3" id="KW-0256">Endoplasmic reticulum</keyword>
<evidence type="ECO:0000256" key="3">
    <source>
        <dbReference type="ARBA" id="ARBA00022824"/>
    </source>
</evidence>
<keyword evidence="4 8" id="KW-1133">Transmembrane helix</keyword>
<accession>A0A8H6WDG6</accession>
<keyword evidence="2 8" id="KW-0812">Transmembrane</keyword>
<dbReference type="GO" id="GO:0140042">
    <property type="term" value="P:lipid droplet formation"/>
    <property type="evidence" value="ECO:0007669"/>
    <property type="project" value="UniProtKB-ARBA"/>
</dbReference>
<reference evidence="9" key="1">
    <citation type="submission" date="2020-05" db="EMBL/GenBank/DDBJ databases">
        <title>Mycena genomes resolve the evolution of fungal bioluminescence.</title>
        <authorList>
            <person name="Tsai I.J."/>
        </authorList>
    </citation>
    <scope>NUCLEOTIDE SEQUENCE</scope>
    <source>
        <strain evidence="9">110903Hualien_Pintung</strain>
    </source>
</reference>
<dbReference type="Proteomes" id="UP000613580">
    <property type="component" value="Unassembled WGS sequence"/>
</dbReference>
<comment type="subcellular location">
    <subcellularLocation>
        <location evidence="1">Endoplasmic reticulum membrane</location>
        <topology evidence="1">Multi-pass membrane protein</topology>
    </subcellularLocation>
</comment>
<evidence type="ECO:0000256" key="5">
    <source>
        <dbReference type="ARBA" id="ARBA00023098"/>
    </source>
</evidence>
<gene>
    <name evidence="9" type="ORF">HMN09_00621800</name>
</gene>
<dbReference type="OrthoDB" id="3990054at2759"/>